<dbReference type="Proteomes" id="UP000268829">
    <property type="component" value="Unassembled WGS sequence"/>
</dbReference>
<dbReference type="EMBL" id="RHHS01000030">
    <property type="protein sequence ID" value="RNB56156.1"/>
    <property type="molecule type" value="Genomic_DNA"/>
</dbReference>
<name>A0A3M8AY72_9BACL</name>
<comment type="caution">
    <text evidence="1">The sequence shown here is derived from an EMBL/GenBank/DDBJ whole genome shotgun (WGS) entry which is preliminary data.</text>
</comment>
<dbReference type="Pfam" id="PF14101">
    <property type="entry name" value="DUF4275"/>
    <property type="match status" value="1"/>
</dbReference>
<dbReference type="RefSeq" id="WP_122905187.1">
    <property type="nucleotide sequence ID" value="NZ_RHHS01000030.1"/>
</dbReference>
<proteinExistence type="predicted"/>
<keyword evidence="2" id="KW-1185">Reference proteome</keyword>
<gene>
    <name evidence="1" type="ORF">EDM57_13070</name>
</gene>
<dbReference type="InterPro" id="IPR025454">
    <property type="entry name" value="DUF4275"/>
</dbReference>
<organism evidence="1 2">
    <name type="scientific">Brevibacillus gelatini</name>
    <dbReference type="NCBI Taxonomy" id="1655277"/>
    <lineage>
        <taxon>Bacteria</taxon>
        <taxon>Bacillati</taxon>
        <taxon>Bacillota</taxon>
        <taxon>Bacilli</taxon>
        <taxon>Bacillales</taxon>
        <taxon>Paenibacillaceae</taxon>
        <taxon>Brevibacillus</taxon>
    </lineage>
</organism>
<evidence type="ECO:0000313" key="1">
    <source>
        <dbReference type="EMBL" id="RNB56156.1"/>
    </source>
</evidence>
<accession>A0A3M8AY72</accession>
<evidence type="ECO:0000313" key="2">
    <source>
        <dbReference type="Proteomes" id="UP000268829"/>
    </source>
</evidence>
<dbReference type="AlphaFoldDB" id="A0A3M8AY72"/>
<protein>
    <submittedName>
        <fullName evidence="1">DUF4275 family protein</fullName>
    </submittedName>
</protein>
<dbReference type="OrthoDB" id="1711074at2"/>
<sequence>MGCCRFGFSYGKRDCLQGEEADQAFRQVAKEAYYVLYQLSNKVWIMENPSRLSVEDLAKEEDVYVVDKQFTWTYVRTHETGWFGPYFCRR</sequence>
<reference evidence="1 2" key="1">
    <citation type="submission" date="2018-10" db="EMBL/GenBank/DDBJ databases">
        <title>Phylogenomics of Brevibacillus.</title>
        <authorList>
            <person name="Dunlap C."/>
        </authorList>
    </citation>
    <scope>NUCLEOTIDE SEQUENCE [LARGE SCALE GENOMIC DNA]</scope>
    <source>
        <strain evidence="1 2">DSM 100115</strain>
    </source>
</reference>